<gene>
    <name evidence="5" type="ORF">X975_20852</name>
</gene>
<evidence type="ECO:0000256" key="1">
    <source>
        <dbReference type="SAM" id="MobiDB-lite"/>
    </source>
</evidence>
<dbReference type="InterPro" id="IPR052575">
    <property type="entry name" value="SSU_processome_comp_20"/>
</dbReference>
<dbReference type="Pfam" id="PF20416">
    <property type="entry name" value="UTP20"/>
    <property type="match status" value="1"/>
</dbReference>
<dbReference type="PANTHER" id="PTHR17695:SF11">
    <property type="entry name" value="SMALL SUBUNIT PROCESSOME COMPONENT 20 HOMOLOG"/>
    <property type="match status" value="1"/>
</dbReference>
<dbReference type="InterPro" id="IPR046523">
    <property type="entry name" value="UTP20_dom"/>
</dbReference>
<dbReference type="InterPro" id="IPR011989">
    <property type="entry name" value="ARM-like"/>
</dbReference>
<dbReference type="STRING" id="407821.A0A087U5B5"/>
<dbReference type="InterPro" id="IPR011430">
    <property type="entry name" value="UTP20_N"/>
</dbReference>
<dbReference type="Pfam" id="PF07539">
    <property type="entry name" value="UTP20_N"/>
    <property type="match status" value="1"/>
</dbReference>
<feature type="compositionally biased region" description="Basic residues" evidence="1">
    <location>
        <begin position="1251"/>
        <end position="1279"/>
    </location>
</feature>
<dbReference type="PANTHER" id="PTHR17695">
    <property type="entry name" value="SMALL SUBUNIT PROCESSOME COMPONENT 20 HOMOLOG"/>
    <property type="match status" value="1"/>
</dbReference>
<dbReference type="OrthoDB" id="360653at2759"/>
<dbReference type="GO" id="GO:0032040">
    <property type="term" value="C:small-subunit processome"/>
    <property type="evidence" value="ECO:0007669"/>
    <property type="project" value="TreeGrafter"/>
</dbReference>
<protein>
    <submittedName>
        <fullName evidence="5">Small subunit processome component 20-like protein</fullName>
    </submittedName>
</protein>
<dbReference type="Proteomes" id="UP000054359">
    <property type="component" value="Unassembled WGS sequence"/>
</dbReference>
<evidence type="ECO:0000259" key="2">
    <source>
        <dbReference type="Pfam" id="PF07539"/>
    </source>
</evidence>
<evidence type="ECO:0000259" key="3">
    <source>
        <dbReference type="Pfam" id="PF20416"/>
    </source>
</evidence>
<feature type="domain" description="U3 small nucleolar RNA-associated protein 20 C-terminal" evidence="4">
    <location>
        <begin position="929"/>
        <end position="1267"/>
    </location>
</feature>
<feature type="region of interest" description="Disordered" evidence="1">
    <location>
        <begin position="1237"/>
        <end position="1288"/>
    </location>
</feature>
<dbReference type="InterPro" id="IPR016024">
    <property type="entry name" value="ARM-type_fold"/>
</dbReference>
<dbReference type="InterPro" id="IPR057525">
    <property type="entry name" value="UTP20_C"/>
</dbReference>
<proteinExistence type="predicted"/>
<keyword evidence="6" id="KW-1185">Reference proteome</keyword>
<feature type="non-terminal residue" evidence="5">
    <location>
        <position position="1288"/>
    </location>
</feature>
<feature type="domain" description="U3 small nucleolar RNA-associated protein 20" evidence="3">
    <location>
        <begin position="365"/>
        <end position="581"/>
    </location>
</feature>
<feature type="domain" description="U3 small nucleolar RNA-associated protein 20 N-terminal" evidence="2">
    <location>
        <begin position="2"/>
        <end position="113"/>
    </location>
</feature>
<sequence length="1288" mass="147862">MHKMASVIEKMNAFDPNMVSEPNYQERLNGHKEALEIIRGMDKTSVNEDFLRIIIYNSSFMIRTCDDLALRNSASYLLQESAKVFATVMPDFQELCNLLIFDTLLPEVQKGLKCNLEAIRHEFIGILSAVLHSCKDHPRLKDLFALCHEDPDLDFWENMRHLQVHRRARALLRFSNHLKSQHEHGEKIAVHYLLAYMIPIVSSFLFDEAYRKHVHVVDAAIETLGSIANVLPWHHYETLLKNYLNMLSKDVEHHKTIVKIIVSLLNAFHFDLTLKKENSTSVHNENKTEEIDMKAVSAECFATDMKETVEVAENDVNEASDLTPAMANKIYNTIKRNILPLLHRSLMKKAKSDDEHKYAGHYYPEDEEILRVPIALAMVKLLQKLPPGSLEKNLPGLLLKMCDLLKSRTESIRETTRDTLLKMMQSLGPKYFHCLLSEMKSMMKKGYQVHVMTFTINTVLVSLSDQMVSGDLDESVNDLTEICISELFSDVAEEKEVTKITGKLKEARSFKSYSIFQILSKYVSENLLLELITPLKEVLERKYSYKAMKKVIECLRHIALGLSDNNGVSPKGHLIFIHAVINENIPGLNQKNKPEMPKTSKFVRPDIFLVPKEPGRSGPPAKINKRTNAHVLVEFGLQLFTFCLKKDKIDKNAKEILEMLDPFVALLSDFLTSNHMKIISISLRCLLSLYKFPLPSLKTVTKNIVNSLFILINKYSATGMGQGENFEMILMCFKVLTVLVRDTSYHKLSDEQLHSLLSYIEQDIYDYTRQATAFSLLKALLSKKLEAPVLKGIMIKIAEMSITAEQDYVRTQCRQTCLQYVLDYPLGKQLVKTISFFIAQLEYLQEHGRISAFEMINSMLDTFPEVIVKKHSALFMVPLAARLVNDESAKCRKMAALCLKQLFIKVEHDGRLSLYSIVLNWLQAKKLSYKRLGTQVCGIFAEVEGEQFESHLREILPIVTELISIKKNEAKSNTDERCEDHFLYHLLNSLLKILTYCPIIKKEEFSEKLNVIWENVQGLILHPHVWIRFATSQLFGLLLSTYTVEEICAAICSKKKTASVYLNTKQKLRDISADFATQLQSVDLKTAHGEQIIRNLVYIAKVNSMLSELSDESINESSEKVEVTLEWIIRRLCREAKKEVANSPDFSERRRYVFMFIAAIAHELGKEKVFPMLNSILVPLCREISDASERPDEDLKKTAQEVLDLLANIVGIEEFTGAYADVQSTLFKKKMKRKREKAQEAVTKPQSYAQKRIKKQLKKKESKKRRILKQKGKKKPKKRTWSDLVFKK</sequence>
<organism evidence="5 6">
    <name type="scientific">Stegodyphus mimosarum</name>
    <name type="common">African social velvet spider</name>
    <dbReference type="NCBI Taxonomy" id="407821"/>
    <lineage>
        <taxon>Eukaryota</taxon>
        <taxon>Metazoa</taxon>
        <taxon>Ecdysozoa</taxon>
        <taxon>Arthropoda</taxon>
        <taxon>Chelicerata</taxon>
        <taxon>Arachnida</taxon>
        <taxon>Araneae</taxon>
        <taxon>Araneomorphae</taxon>
        <taxon>Entelegynae</taxon>
        <taxon>Eresoidea</taxon>
        <taxon>Eresidae</taxon>
        <taxon>Stegodyphus</taxon>
    </lineage>
</organism>
<dbReference type="Pfam" id="PF23099">
    <property type="entry name" value="UTP20_C"/>
    <property type="match status" value="1"/>
</dbReference>
<reference evidence="5 6" key="1">
    <citation type="submission" date="2013-11" db="EMBL/GenBank/DDBJ databases">
        <title>Genome sequencing of Stegodyphus mimosarum.</title>
        <authorList>
            <person name="Bechsgaard J."/>
        </authorList>
    </citation>
    <scope>NUCLEOTIDE SEQUENCE [LARGE SCALE GENOMIC DNA]</scope>
</reference>
<dbReference type="Gene3D" id="1.25.10.10">
    <property type="entry name" value="Leucine-rich Repeat Variant"/>
    <property type="match status" value="2"/>
</dbReference>
<name>A0A087U5B5_STEMI</name>
<evidence type="ECO:0000313" key="5">
    <source>
        <dbReference type="EMBL" id="KFM72554.1"/>
    </source>
</evidence>
<dbReference type="SUPFAM" id="SSF48371">
    <property type="entry name" value="ARM repeat"/>
    <property type="match status" value="1"/>
</dbReference>
<dbReference type="OMA" id="SHIREQC"/>
<dbReference type="EMBL" id="KK118251">
    <property type="protein sequence ID" value="KFM72554.1"/>
    <property type="molecule type" value="Genomic_DNA"/>
</dbReference>
<evidence type="ECO:0000313" key="6">
    <source>
        <dbReference type="Proteomes" id="UP000054359"/>
    </source>
</evidence>
<accession>A0A087U5B5</accession>
<dbReference type="GO" id="GO:0030686">
    <property type="term" value="C:90S preribosome"/>
    <property type="evidence" value="ECO:0007669"/>
    <property type="project" value="TreeGrafter"/>
</dbReference>
<evidence type="ECO:0000259" key="4">
    <source>
        <dbReference type="Pfam" id="PF23099"/>
    </source>
</evidence>